<dbReference type="Proteomes" id="UP000015241">
    <property type="component" value="Unassembled WGS sequence"/>
</dbReference>
<feature type="non-terminal residue" evidence="1">
    <location>
        <position position="1"/>
    </location>
</feature>
<accession>S8DQJ5</accession>
<dbReference type="AlphaFoldDB" id="S8DQJ5"/>
<feature type="non-terminal residue" evidence="1">
    <location>
        <position position="88"/>
    </location>
</feature>
<keyword evidence="2" id="KW-1185">Reference proteome</keyword>
<dbReference type="EMBL" id="KE504218">
    <property type="protein sequence ID" value="EPS94952.1"/>
    <property type="molecule type" value="Genomic_DNA"/>
</dbReference>
<dbReference type="OrthoDB" id="2971978at2759"/>
<organism evidence="1 2">
    <name type="scientific">Fomitopsis schrenkii</name>
    <name type="common">Brown rot fungus</name>
    <dbReference type="NCBI Taxonomy" id="2126942"/>
    <lineage>
        <taxon>Eukaryota</taxon>
        <taxon>Fungi</taxon>
        <taxon>Dikarya</taxon>
        <taxon>Basidiomycota</taxon>
        <taxon>Agaricomycotina</taxon>
        <taxon>Agaricomycetes</taxon>
        <taxon>Polyporales</taxon>
        <taxon>Fomitopsis</taxon>
    </lineage>
</organism>
<protein>
    <submittedName>
        <fullName evidence="1">Uncharacterized protein</fullName>
    </submittedName>
</protein>
<dbReference type="InParanoid" id="S8DQJ5"/>
<dbReference type="STRING" id="743788.S8DQJ5"/>
<name>S8DQJ5_FOMSC</name>
<proteinExistence type="predicted"/>
<sequence>TILYEPGEDMARQFVAGYQADRFFRDKWTKATSTDLPRFQGQAFQRDERDLLYMRIGDDEPKLCVPQSLVPTILAHTHDSPLFSAHEG</sequence>
<gene>
    <name evidence="1" type="ORF">FOMPIDRAFT_1078413</name>
</gene>
<evidence type="ECO:0000313" key="1">
    <source>
        <dbReference type="EMBL" id="EPS94952.1"/>
    </source>
</evidence>
<evidence type="ECO:0000313" key="2">
    <source>
        <dbReference type="Proteomes" id="UP000015241"/>
    </source>
</evidence>
<dbReference type="eggNOG" id="ENOG502SZSN">
    <property type="taxonomic scope" value="Eukaryota"/>
</dbReference>
<reference evidence="1 2" key="1">
    <citation type="journal article" date="2012" name="Science">
        <title>The Paleozoic origin of enzymatic lignin decomposition reconstructed from 31 fungal genomes.</title>
        <authorList>
            <person name="Floudas D."/>
            <person name="Binder M."/>
            <person name="Riley R."/>
            <person name="Barry K."/>
            <person name="Blanchette R.A."/>
            <person name="Henrissat B."/>
            <person name="Martinez A.T."/>
            <person name="Otillar R."/>
            <person name="Spatafora J.W."/>
            <person name="Yadav J.S."/>
            <person name="Aerts A."/>
            <person name="Benoit I."/>
            <person name="Boyd A."/>
            <person name="Carlson A."/>
            <person name="Copeland A."/>
            <person name="Coutinho P.M."/>
            <person name="de Vries R.P."/>
            <person name="Ferreira P."/>
            <person name="Findley K."/>
            <person name="Foster B."/>
            <person name="Gaskell J."/>
            <person name="Glotzer D."/>
            <person name="Gorecki P."/>
            <person name="Heitman J."/>
            <person name="Hesse C."/>
            <person name="Hori C."/>
            <person name="Igarashi K."/>
            <person name="Jurgens J.A."/>
            <person name="Kallen N."/>
            <person name="Kersten P."/>
            <person name="Kohler A."/>
            <person name="Kuees U."/>
            <person name="Kumar T.K.A."/>
            <person name="Kuo A."/>
            <person name="LaButti K."/>
            <person name="Larrondo L.F."/>
            <person name="Lindquist E."/>
            <person name="Ling A."/>
            <person name="Lombard V."/>
            <person name="Lucas S."/>
            <person name="Lundell T."/>
            <person name="Martin R."/>
            <person name="McLaughlin D.J."/>
            <person name="Morgenstern I."/>
            <person name="Morin E."/>
            <person name="Murat C."/>
            <person name="Nagy L.G."/>
            <person name="Nolan M."/>
            <person name="Ohm R.A."/>
            <person name="Patyshakuliyeva A."/>
            <person name="Rokas A."/>
            <person name="Ruiz-Duenas F.J."/>
            <person name="Sabat G."/>
            <person name="Salamov A."/>
            <person name="Samejima M."/>
            <person name="Schmutz J."/>
            <person name="Slot J.C."/>
            <person name="St John F."/>
            <person name="Stenlid J."/>
            <person name="Sun H."/>
            <person name="Sun S."/>
            <person name="Syed K."/>
            <person name="Tsang A."/>
            <person name="Wiebenga A."/>
            <person name="Young D."/>
            <person name="Pisabarro A."/>
            <person name="Eastwood D.C."/>
            <person name="Martin F."/>
            <person name="Cullen D."/>
            <person name="Grigoriev I.V."/>
            <person name="Hibbett D.S."/>
        </authorList>
    </citation>
    <scope>NUCLEOTIDE SEQUENCE</scope>
    <source>
        <strain evidence="2">FP-58527</strain>
    </source>
</reference>
<dbReference type="HOGENOM" id="CLU_135406_1_0_1"/>